<keyword evidence="3" id="KW-1185">Reference proteome</keyword>
<name>A0A0D7B0I7_9AGAR</name>
<evidence type="ECO:0000256" key="1">
    <source>
        <dbReference type="SAM" id="MobiDB-lite"/>
    </source>
</evidence>
<accession>A0A0D7B0I7</accession>
<evidence type="ECO:0000313" key="2">
    <source>
        <dbReference type="EMBL" id="KIY63992.1"/>
    </source>
</evidence>
<dbReference type="EMBL" id="KN880660">
    <property type="protein sequence ID" value="KIY63992.1"/>
    <property type="molecule type" value="Genomic_DNA"/>
</dbReference>
<reference evidence="2 3" key="1">
    <citation type="journal article" date="2015" name="Fungal Genet. Biol.">
        <title>Evolution of novel wood decay mechanisms in Agaricales revealed by the genome sequences of Fistulina hepatica and Cylindrobasidium torrendii.</title>
        <authorList>
            <person name="Floudas D."/>
            <person name="Held B.W."/>
            <person name="Riley R."/>
            <person name="Nagy L.G."/>
            <person name="Koehler G."/>
            <person name="Ransdell A.S."/>
            <person name="Younus H."/>
            <person name="Chow J."/>
            <person name="Chiniquy J."/>
            <person name="Lipzen A."/>
            <person name="Tritt A."/>
            <person name="Sun H."/>
            <person name="Haridas S."/>
            <person name="LaButti K."/>
            <person name="Ohm R.A."/>
            <person name="Kues U."/>
            <person name="Blanchette R.A."/>
            <person name="Grigoriev I.V."/>
            <person name="Minto R.E."/>
            <person name="Hibbett D.S."/>
        </authorList>
    </citation>
    <scope>NUCLEOTIDE SEQUENCE [LARGE SCALE GENOMIC DNA]</scope>
    <source>
        <strain evidence="2 3">FP15055 ss-10</strain>
    </source>
</reference>
<feature type="region of interest" description="Disordered" evidence="1">
    <location>
        <begin position="1"/>
        <end position="81"/>
    </location>
</feature>
<protein>
    <submittedName>
        <fullName evidence="2">Uncharacterized protein</fullName>
    </submittedName>
</protein>
<dbReference type="AlphaFoldDB" id="A0A0D7B0I7"/>
<sequence>MSSGASGRSQRAGFASVSTTDTAESLDGDEDSNSPSERGSSVDPTYVDHRDHGDGPEDTPRPETPPLFDYPPGTTQHTPARSKLLGEGRDLSETLRKNIYQAAGGSDCFATREPFTNSNHVGMHFIPFATKGLVLVKHEAFAGSTINTDGRWNIAMAEGRLHTNADAGRWGIFPVVSRENPVLLPELWTLRQNCEAAPGERTPYTDILPQKVFPDSWCFKLVNLNYNGPVPLVIYTRQPDGSFLAESYPDSATADIFGTTHINPMNMVCHAGEQVHKYPQDTDIPTFARLSPVDRTLITQTRGLTDLLFSKTWVPQLSPATISSGLSTPVRAPRTRSKANMLLKNSQSDALIPVNEDNDDVQSEPEFQDDSPARRAKKKLLERKRASSMSRASTPPVSPPPGPRRSSRIAPRAAEKQAKATATKKGKGKAVVDPKTTVKPKTAGKAKAQARPTPDAPETSKKNKRTEDEDEDDVEKDVTRPKKRGRAGN</sequence>
<feature type="compositionally biased region" description="Polar residues" evidence="1">
    <location>
        <begin position="33"/>
        <end position="43"/>
    </location>
</feature>
<feature type="compositionally biased region" description="Basic and acidic residues" evidence="1">
    <location>
        <begin position="46"/>
        <end position="61"/>
    </location>
</feature>
<feature type="compositionally biased region" description="Basic and acidic residues" evidence="1">
    <location>
        <begin position="458"/>
        <end position="467"/>
    </location>
</feature>
<feature type="compositionally biased region" description="Low complexity" evidence="1">
    <location>
        <begin position="1"/>
        <end position="16"/>
    </location>
</feature>
<feature type="region of interest" description="Disordered" evidence="1">
    <location>
        <begin position="320"/>
        <end position="489"/>
    </location>
</feature>
<organism evidence="2 3">
    <name type="scientific">Cylindrobasidium torrendii FP15055 ss-10</name>
    <dbReference type="NCBI Taxonomy" id="1314674"/>
    <lineage>
        <taxon>Eukaryota</taxon>
        <taxon>Fungi</taxon>
        <taxon>Dikarya</taxon>
        <taxon>Basidiomycota</taxon>
        <taxon>Agaricomycotina</taxon>
        <taxon>Agaricomycetes</taxon>
        <taxon>Agaricomycetidae</taxon>
        <taxon>Agaricales</taxon>
        <taxon>Marasmiineae</taxon>
        <taxon>Physalacriaceae</taxon>
        <taxon>Cylindrobasidium</taxon>
    </lineage>
</organism>
<gene>
    <name evidence="2" type="ORF">CYLTODRAFT_425636</name>
</gene>
<dbReference type="Proteomes" id="UP000054007">
    <property type="component" value="Unassembled WGS sequence"/>
</dbReference>
<proteinExistence type="predicted"/>
<evidence type="ECO:0000313" key="3">
    <source>
        <dbReference type="Proteomes" id="UP000054007"/>
    </source>
</evidence>
<feature type="compositionally biased region" description="Acidic residues" evidence="1">
    <location>
        <begin position="356"/>
        <end position="369"/>
    </location>
</feature>